<dbReference type="InterPro" id="IPR011333">
    <property type="entry name" value="SKP1/BTB/POZ_sf"/>
</dbReference>
<evidence type="ECO:0000313" key="16">
    <source>
        <dbReference type="EMBL" id="PAA92387.1"/>
    </source>
</evidence>
<evidence type="ECO:0000256" key="8">
    <source>
        <dbReference type="ARBA" id="ARBA00022989"/>
    </source>
</evidence>
<evidence type="ECO:0000256" key="12">
    <source>
        <dbReference type="SAM" id="MobiDB-lite"/>
    </source>
</evidence>
<dbReference type="InterPro" id="IPR028325">
    <property type="entry name" value="VG_K_chnl"/>
</dbReference>
<dbReference type="GO" id="GO:0005251">
    <property type="term" value="F:delayed rectifier potassium channel activity"/>
    <property type="evidence" value="ECO:0007669"/>
    <property type="project" value="TreeGrafter"/>
</dbReference>
<keyword evidence="8 13" id="KW-1133">Transmembrane helix</keyword>
<feature type="region of interest" description="Disordered" evidence="12">
    <location>
        <begin position="615"/>
        <end position="649"/>
    </location>
</feature>
<feature type="compositionally biased region" description="Polar residues" evidence="12">
    <location>
        <begin position="1"/>
        <end position="14"/>
    </location>
</feature>
<keyword evidence="6" id="KW-0851">Voltage-gated channel</keyword>
<evidence type="ECO:0000256" key="10">
    <source>
        <dbReference type="ARBA" id="ARBA00023136"/>
    </source>
</evidence>
<evidence type="ECO:0000256" key="6">
    <source>
        <dbReference type="ARBA" id="ARBA00022882"/>
    </source>
</evidence>
<evidence type="ECO:0000256" key="7">
    <source>
        <dbReference type="ARBA" id="ARBA00022958"/>
    </source>
</evidence>
<dbReference type="Gene3D" id="1.10.287.70">
    <property type="match status" value="1"/>
</dbReference>
<keyword evidence="9" id="KW-0406">Ion transport</keyword>
<keyword evidence="10 13" id="KW-0472">Membrane</keyword>
<dbReference type="PANTHER" id="PTHR11537">
    <property type="entry name" value="VOLTAGE-GATED POTASSIUM CHANNEL"/>
    <property type="match status" value="1"/>
</dbReference>
<dbReference type="SUPFAM" id="SSF54695">
    <property type="entry name" value="POZ domain"/>
    <property type="match status" value="1"/>
</dbReference>
<feature type="transmembrane region" description="Helical" evidence="13">
    <location>
        <begin position="392"/>
        <end position="411"/>
    </location>
</feature>
<evidence type="ECO:0000256" key="9">
    <source>
        <dbReference type="ARBA" id="ARBA00023065"/>
    </source>
</evidence>
<evidence type="ECO:0000256" key="13">
    <source>
        <dbReference type="SAM" id="Phobius"/>
    </source>
</evidence>
<dbReference type="EMBL" id="NIVC01004234">
    <property type="protein sequence ID" value="PAA48107.1"/>
    <property type="molecule type" value="Genomic_DNA"/>
</dbReference>
<dbReference type="GO" id="GO:0051260">
    <property type="term" value="P:protein homooligomerization"/>
    <property type="evidence" value="ECO:0007669"/>
    <property type="project" value="InterPro"/>
</dbReference>
<accession>A0A267H4B4</accession>
<keyword evidence="5" id="KW-0631">Potassium channel</keyword>
<dbReference type="SMART" id="SM00225">
    <property type="entry name" value="BTB"/>
    <property type="match status" value="1"/>
</dbReference>
<dbReference type="CDD" id="cd18317">
    <property type="entry name" value="BTB_POZ_Kv"/>
    <property type="match status" value="1"/>
</dbReference>
<feature type="region of interest" description="Disordered" evidence="12">
    <location>
        <begin position="1"/>
        <end position="59"/>
    </location>
</feature>
<dbReference type="InterPro" id="IPR005821">
    <property type="entry name" value="Ion_trans_dom"/>
</dbReference>
<keyword evidence="11" id="KW-0407">Ion channel</keyword>
<comment type="subcellular location">
    <subcellularLocation>
        <location evidence="1">Membrane</location>
        <topology evidence="1">Multi-pass membrane protein</topology>
    </subcellularLocation>
</comment>
<proteinExistence type="predicted"/>
<dbReference type="InterPro" id="IPR003131">
    <property type="entry name" value="T1-type_BTB"/>
</dbReference>
<evidence type="ECO:0000256" key="1">
    <source>
        <dbReference type="ARBA" id="ARBA00004141"/>
    </source>
</evidence>
<evidence type="ECO:0000256" key="3">
    <source>
        <dbReference type="ARBA" id="ARBA00022538"/>
    </source>
</evidence>
<keyword evidence="7" id="KW-0630">Potassium</keyword>
<dbReference type="EMBL" id="NIVC01000054">
    <property type="protein sequence ID" value="PAA92387.1"/>
    <property type="molecule type" value="Genomic_DNA"/>
</dbReference>
<dbReference type="InterPro" id="IPR003974">
    <property type="entry name" value="K_chnl_volt-dep_Kv3"/>
</dbReference>
<protein>
    <recommendedName>
        <fullName evidence="14">BTB domain-containing protein</fullName>
    </recommendedName>
</protein>
<keyword evidence="3" id="KW-0633">Potassium transport</keyword>
<dbReference type="GO" id="GO:0001508">
    <property type="term" value="P:action potential"/>
    <property type="evidence" value="ECO:0007669"/>
    <property type="project" value="TreeGrafter"/>
</dbReference>
<feature type="transmembrane region" description="Helical" evidence="13">
    <location>
        <begin position="495"/>
        <end position="512"/>
    </location>
</feature>
<feature type="transmembrane region" description="Helical" evidence="13">
    <location>
        <begin position="524"/>
        <end position="548"/>
    </location>
</feature>
<feature type="transmembrane region" description="Helical" evidence="13">
    <location>
        <begin position="432"/>
        <end position="452"/>
    </location>
</feature>
<dbReference type="PRINTS" id="PR01498">
    <property type="entry name" value="SHAWCHANNEL"/>
</dbReference>
<dbReference type="SUPFAM" id="SSF81324">
    <property type="entry name" value="Voltage-gated potassium channels"/>
    <property type="match status" value="1"/>
</dbReference>
<keyword evidence="2" id="KW-0813">Transport</keyword>
<dbReference type="GO" id="GO:0008076">
    <property type="term" value="C:voltage-gated potassium channel complex"/>
    <property type="evidence" value="ECO:0007669"/>
    <property type="project" value="InterPro"/>
</dbReference>
<evidence type="ECO:0000256" key="4">
    <source>
        <dbReference type="ARBA" id="ARBA00022692"/>
    </source>
</evidence>
<feature type="transmembrane region" description="Helical" evidence="13">
    <location>
        <begin position="265"/>
        <end position="285"/>
    </location>
</feature>
<reference evidence="16 17" key="1">
    <citation type="submission" date="2017-06" db="EMBL/GenBank/DDBJ databases">
        <title>A platform for efficient transgenesis in Macrostomum lignano, a flatworm model organism for stem cell research.</title>
        <authorList>
            <person name="Berezikov E."/>
        </authorList>
    </citation>
    <scope>NUCLEOTIDE SEQUENCE [LARGE SCALE GENOMIC DNA]</scope>
    <source>
        <strain evidence="16">DV1</strain>
        <tissue evidence="16">Whole organism</tissue>
    </source>
</reference>
<feature type="compositionally biased region" description="Pro residues" evidence="12">
    <location>
        <begin position="17"/>
        <end position="53"/>
    </location>
</feature>
<dbReference type="InterPro" id="IPR000210">
    <property type="entry name" value="BTB/POZ_dom"/>
</dbReference>
<evidence type="ECO:0000256" key="2">
    <source>
        <dbReference type="ARBA" id="ARBA00022448"/>
    </source>
</evidence>
<dbReference type="PANTHER" id="PTHR11537:SF252">
    <property type="entry name" value="POTASSIUM VOLTAGE-GATED CHANNEL PROTEIN SHAW"/>
    <property type="match status" value="1"/>
</dbReference>
<dbReference type="Pfam" id="PF02214">
    <property type="entry name" value="BTB_2"/>
    <property type="match status" value="1"/>
</dbReference>
<gene>
    <name evidence="15" type="ORF">BOX15_Mlig014518g1</name>
    <name evidence="16" type="ORF">BOX15_Mlig014518g3</name>
</gene>
<organism evidence="16 17">
    <name type="scientific">Macrostomum lignano</name>
    <dbReference type="NCBI Taxonomy" id="282301"/>
    <lineage>
        <taxon>Eukaryota</taxon>
        <taxon>Metazoa</taxon>
        <taxon>Spiralia</taxon>
        <taxon>Lophotrochozoa</taxon>
        <taxon>Platyhelminthes</taxon>
        <taxon>Rhabditophora</taxon>
        <taxon>Macrostomorpha</taxon>
        <taxon>Macrostomida</taxon>
        <taxon>Macrostomidae</taxon>
        <taxon>Macrostomum</taxon>
    </lineage>
</organism>
<evidence type="ECO:0000313" key="15">
    <source>
        <dbReference type="EMBL" id="PAA48107.1"/>
    </source>
</evidence>
<keyword evidence="4 13" id="KW-0812">Transmembrane</keyword>
<comment type="caution">
    <text evidence="16">The sequence shown here is derived from an EMBL/GenBank/DDBJ whole genome shotgun (WGS) entry which is preliminary data.</text>
</comment>
<keyword evidence="17" id="KW-1185">Reference proteome</keyword>
<feature type="domain" description="BTB" evidence="14">
    <location>
        <begin position="94"/>
        <end position="191"/>
    </location>
</feature>
<evidence type="ECO:0000256" key="11">
    <source>
        <dbReference type="ARBA" id="ARBA00023303"/>
    </source>
</evidence>
<dbReference type="Gene3D" id="3.30.710.10">
    <property type="entry name" value="Potassium Channel Kv1.1, Chain A"/>
    <property type="match status" value="1"/>
</dbReference>
<dbReference type="Pfam" id="PF00520">
    <property type="entry name" value="Ion_trans"/>
    <property type="match status" value="1"/>
</dbReference>
<dbReference type="PRINTS" id="PR00169">
    <property type="entry name" value="KCHANNEL"/>
</dbReference>
<dbReference type="Gene3D" id="1.20.120.350">
    <property type="entry name" value="Voltage-gated potassium channels. Chain C"/>
    <property type="match status" value="1"/>
</dbReference>
<dbReference type="STRING" id="282301.A0A267H4B4"/>
<evidence type="ECO:0000313" key="17">
    <source>
        <dbReference type="Proteomes" id="UP000215902"/>
    </source>
</evidence>
<dbReference type="InterPro" id="IPR027359">
    <property type="entry name" value="Volt_channel_dom_sf"/>
</dbReference>
<feature type="transmembrane region" description="Helical" evidence="13">
    <location>
        <begin position="325"/>
        <end position="347"/>
    </location>
</feature>
<sequence length="649" mass="73112">MPRQKQQGLSDSNTQPPLLPPPPPPAPPPPPSQTQRPSPSPSPSPPPPPPPQQQPKLQPHHLEDICEAAANMHFIDDGSLDELMADIEDADVLSLIRVNVGGRRFEVLKSTLMRQHFIYEKLLHDGVYRAGQEEYFFDRDPTVFNIVLWYCRYGELHVPHHLCGPLLERELALWGIQPAIEIQNCCVSHLMDTKSRLISLKQFENFFKEEMETEPVVPLDCIENDDFGGPTSNSSKGWQRVKAFLASLRRRCWKILDHPSSGFPATVYAVLLTITVLYAVFSFVASTSEQFQRLLTQREIQFYSNKHPSWYGNHTDAQTRIKADWLVFSDWFAFGVLTFDFLVRLLCCKNKLAYFKNAYTVIDLLSILPFYVNELLKLTWGIIEFSEPNSFGVTEYIAFLKISLFVRLLRIGRHYRGLQVLIYTLKTSLRDLMLMGVFVALGTLLFSTLIFFCEKSRSGGETHLAPTAPPDKKKVDCSKCQKGDTDSKFNSMFDGFWWSLVTMTTVGYGDLVPQTSSGRIVGSACALSGLLLIAFTVPILVNHFMLYYSHSQIVHVSRNSVQEYATKALLAKVNSFAGGKVKKMKKLVSEGASQATHSQKLGKAYWKKRLHLRPARDGEDAAASKQRRACARHSQPLLAGPGAPAETDL</sequence>
<evidence type="ECO:0000259" key="14">
    <source>
        <dbReference type="SMART" id="SM00225"/>
    </source>
</evidence>
<feature type="transmembrane region" description="Helical" evidence="13">
    <location>
        <begin position="354"/>
        <end position="372"/>
    </location>
</feature>
<dbReference type="AlphaFoldDB" id="A0A267H4B4"/>
<dbReference type="OrthoDB" id="1244179at2759"/>
<evidence type="ECO:0000256" key="5">
    <source>
        <dbReference type="ARBA" id="ARBA00022826"/>
    </source>
</evidence>
<name>A0A267H4B4_9PLAT</name>
<dbReference type="Proteomes" id="UP000215902">
    <property type="component" value="Unassembled WGS sequence"/>
</dbReference>